<dbReference type="InterPro" id="IPR000504">
    <property type="entry name" value="RRM_dom"/>
</dbReference>
<dbReference type="PANTHER" id="PTHR15608:SF0">
    <property type="entry name" value="HIV TAT-SPECIFIC FACTOR 1"/>
    <property type="match status" value="1"/>
</dbReference>
<evidence type="ECO:0000259" key="3">
    <source>
        <dbReference type="PROSITE" id="PS50102"/>
    </source>
</evidence>
<evidence type="ECO:0000256" key="1">
    <source>
        <dbReference type="PROSITE-ProRule" id="PRU00176"/>
    </source>
</evidence>
<dbReference type="EMBL" id="WSZM01000362">
    <property type="protein sequence ID" value="KAF4034518.1"/>
    <property type="molecule type" value="Genomic_DNA"/>
</dbReference>
<dbReference type="InterPro" id="IPR004038">
    <property type="entry name" value="Ribosomal_eL8/eL30/eS12/Gad45"/>
</dbReference>
<evidence type="ECO:0000313" key="5">
    <source>
        <dbReference type="Proteomes" id="UP000602510"/>
    </source>
</evidence>
<dbReference type="InterPro" id="IPR035979">
    <property type="entry name" value="RBD_domain_sf"/>
</dbReference>
<keyword evidence="1" id="KW-0694">RNA-binding</keyword>
<evidence type="ECO:0000256" key="2">
    <source>
        <dbReference type="SAM" id="MobiDB-lite"/>
    </source>
</evidence>
<dbReference type="Pfam" id="PF01248">
    <property type="entry name" value="Ribosomal_L7Ae"/>
    <property type="match status" value="1"/>
</dbReference>
<dbReference type="PROSITE" id="PS50102">
    <property type="entry name" value="RRM"/>
    <property type="match status" value="1"/>
</dbReference>
<comment type="caution">
    <text evidence="4">The sequence shown here is derived from an EMBL/GenBank/DDBJ whole genome shotgun (WGS) entry which is preliminary data.</text>
</comment>
<dbReference type="SUPFAM" id="SSF55315">
    <property type="entry name" value="L30e-like"/>
    <property type="match status" value="1"/>
</dbReference>
<name>A0A833W999_PHYIN</name>
<dbReference type="GO" id="GO:0005840">
    <property type="term" value="C:ribosome"/>
    <property type="evidence" value="ECO:0007669"/>
    <property type="project" value="UniProtKB-KW"/>
</dbReference>
<dbReference type="InterPro" id="IPR034393">
    <property type="entry name" value="TatSF1-like"/>
</dbReference>
<reference evidence="4" key="1">
    <citation type="submission" date="2020-04" db="EMBL/GenBank/DDBJ databases">
        <title>Hybrid Assembly of Korean Phytophthora infestans isolates.</title>
        <authorList>
            <person name="Prokchorchik M."/>
            <person name="Lee Y."/>
            <person name="Seo J."/>
            <person name="Cho J.-H."/>
            <person name="Park Y.-E."/>
            <person name="Jang D.-C."/>
            <person name="Im J.-S."/>
            <person name="Choi J.-G."/>
            <person name="Park H.-J."/>
            <person name="Lee G.-B."/>
            <person name="Lee Y.-G."/>
            <person name="Hong S.-Y."/>
            <person name="Cho K."/>
            <person name="Sohn K.H."/>
        </authorList>
    </citation>
    <scope>NUCLEOTIDE SEQUENCE</scope>
    <source>
        <strain evidence="4">KR_1_A1</strain>
    </source>
</reference>
<dbReference type="Gene3D" id="3.30.1330.30">
    <property type="match status" value="1"/>
</dbReference>
<feature type="region of interest" description="Disordered" evidence="2">
    <location>
        <begin position="1"/>
        <end position="77"/>
    </location>
</feature>
<dbReference type="SMART" id="SM00360">
    <property type="entry name" value="RRM"/>
    <property type="match status" value="2"/>
</dbReference>
<dbReference type="GO" id="GO:0005686">
    <property type="term" value="C:U2 snRNP"/>
    <property type="evidence" value="ECO:0007669"/>
    <property type="project" value="TreeGrafter"/>
</dbReference>
<dbReference type="SUPFAM" id="SSF54928">
    <property type="entry name" value="RNA-binding domain, RBD"/>
    <property type="match status" value="2"/>
</dbReference>
<dbReference type="GO" id="GO:0005684">
    <property type="term" value="C:U2-type spliceosomal complex"/>
    <property type="evidence" value="ECO:0007669"/>
    <property type="project" value="TreeGrafter"/>
</dbReference>
<dbReference type="PANTHER" id="PTHR15608">
    <property type="entry name" value="SPLICING FACTOR U2AF-ASSOCIATED PROTEIN 2"/>
    <property type="match status" value="1"/>
</dbReference>
<protein>
    <submittedName>
        <fullName evidence="4">Ribosomal protein L7Ae/L30e/S12e/Gadd45 family</fullName>
    </submittedName>
</protein>
<dbReference type="InterPro" id="IPR012677">
    <property type="entry name" value="Nucleotide-bd_a/b_plait_sf"/>
</dbReference>
<keyword evidence="4" id="KW-0689">Ribosomal protein</keyword>
<dbReference type="InterPro" id="IPR029064">
    <property type="entry name" value="Ribosomal_eL30-like_sf"/>
</dbReference>
<gene>
    <name evidence="4" type="ORF">GN244_ATG13487</name>
</gene>
<organism evidence="4 5">
    <name type="scientific">Phytophthora infestans</name>
    <name type="common">Potato late blight agent</name>
    <name type="synonym">Botrytis infestans</name>
    <dbReference type="NCBI Taxonomy" id="4787"/>
    <lineage>
        <taxon>Eukaryota</taxon>
        <taxon>Sar</taxon>
        <taxon>Stramenopiles</taxon>
        <taxon>Oomycota</taxon>
        <taxon>Peronosporomycetes</taxon>
        <taxon>Peronosporales</taxon>
        <taxon>Peronosporaceae</taxon>
        <taxon>Phytophthora</taxon>
    </lineage>
</organism>
<keyword evidence="5" id="KW-1185">Reference proteome</keyword>
<keyword evidence="4" id="KW-0687">Ribonucleoprotein</keyword>
<dbReference type="AlphaFoldDB" id="A0A833W999"/>
<proteinExistence type="predicted"/>
<accession>A0A833W999</accession>
<evidence type="ECO:0000313" key="4">
    <source>
        <dbReference type="EMBL" id="KAF4034518.1"/>
    </source>
</evidence>
<dbReference type="Pfam" id="PF00076">
    <property type="entry name" value="RRM_1"/>
    <property type="match status" value="1"/>
</dbReference>
<sequence length="434" mass="48887">MATLQKMPDQSRLAKRTPRTLDTYVQAAIDANTSPTPSAVKRPRRRRKKRQEETSNPLPLYQQTAVTQTTPPAPAKIKRRKRKTKLKNAILQDGKTLQRCKFLVRGLVTAEDLEDEDEAEEVEAEVRADFERFGLKEIVIVKKAKTGFLVGDVTATFQDAATAALAFDALNNKVFGGKTVTCVWKMRSDEDYVVVVINGMLTPEELEDPDEVADVEEEMMQIFTKYGEVTELWLNEINGEVTVSFSDKCDAEKVVQVMNGSRYGGRDVAAHLEESKERFHSDGEDAARSRKTEMKRVVTPIVQLTELPELQTLVGLFLKRLAALQERAYAQNKAVKRSRRLVLGMHEVRRGLLCNKIVLLIIATDLDGCEAVEEKYRELVAIAKEHKVPIHAPVNRRKLGKMLHKSVRVSCVGVYSIEGANDLFQQILQNVAKK</sequence>
<feature type="domain" description="RRM" evidence="3">
    <location>
        <begin position="193"/>
        <end position="275"/>
    </location>
</feature>
<dbReference type="Gene3D" id="3.30.70.330">
    <property type="match status" value="2"/>
</dbReference>
<dbReference type="GO" id="GO:0003723">
    <property type="term" value="F:RNA binding"/>
    <property type="evidence" value="ECO:0007669"/>
    <property type="project" value="UniProtKB-UniRule"/>
</dbReference>
<dbReference type="Proteomes" id="UP000602510">
    <property type="component" value="Unassembled WGS sequence"/>
</dbReference>